<dbReference type="AlphaFoldDB" id="X1DBP7"/>
<name>X1DBP7_9ZZZZ</name>
<proteinExistence type="predicted"/>
<dbReference type="GO" id="GO:0016887">
    <property type="term" value="F:ATP hydrolysis activity"/>
    <property type="evidence" value="ECO:0007669"/>
    <property type="project" value="InterPro"/>
</dbReference>
<dbReference type="Pfam" id="PF00005">
    <property type="entry name" value="ABC_tran"/>
    <property type="match status" value="1"/>
</dbReference>
<dbReference type="Gene3D" id="3.40.50.300">
    <property type="entry name" value="P-loop containing nucleotide triphosphate hydrolases"/>
    <property type="match status" value="1"/>
</dbReference>
<feature type="domain" description="ABC transporter" evidence="2">
    <location>
        <begin position="19"/>
        <end position="125"/>
    </location>
</feature>
<evidence type="ECO:0000256" key="1">
    <source>
        <dbReference type="ARBA" id="ARBA00022448"/>
    </source>
</evidence>
<gene>
    <name evidence="3" type="ORF">S01H4_53442</name>
</gene>
<comment type="caution">
    <text evidence="3">The sequence shown here is derived from an EMBL/GenBank/DDBJ whole genome shotgun (WGS) entry which is preliminary data.</text>
</comment>
<evidence type="ECO:0000259" key="2">
    <source>
        <dbReference type="Pfam" id="PF00005"/>
    </source>
</evidence>
<dbReference type="EMBL" id="BART01030649">
    <property type="protein sequence ID" value="GAH18206.1"/>
    <property type="molecule type" value="Genomic_DNA"/>
</dbReference>
<protein>
    <recommendedName>
        <fullName evidence="2">ABC transporter domain-containing protein</fullName>
    </recommendedName>
</protein>
<evidence type="ECO:0000313" key="3">
    <source>
        <dbReference type="EMBL" id="GAH18206.1"/>
    </source>
</evidence>
<sequence length="177" mass="19767">MAFFEVQDLSFRYNDNWVLDTLSFTGKKGELIAIVGPSGCGKTTLLKLFVGVLKPQKGTLFLDKVNILKKPIELRNIGYVPQTQSLFPHQSVFENIAFGLKAQKWGRPEVENRVNELAETGGLSTRSKPKATNVCAITITRAIFSYINEERYKLNNEKANEIEEIASGSITITPLND</sequence>
<dbReference type="InterPro" id="IPR050093">
    <property type="entry name" value="ABC_SmlMolc_Importer"/>
</dbReference>
<dbReference type="InterPro" id="IPR027417">
    <property type="entry name" value="P-loop_NTPase"/>
</dbReference>
<keyword evidence="1" id="KW-0813">Transport</keyword>
<dbReference type="PANTHER" id="PTHR42781">
    <property type="entry name" value="SPERMIDINE/PUTRESCINE IMPORT ATP-BINDING PROTEIN POTA"/>
    <property type="match status" value="1"/>
</dbReference>
<dbReference type="GO" id="GO:0005524">
    <property type="term" value="F:ATP binding"/>
    <property type="evidence" value="ECO:0007669"/>
    <property type="project" value="InterPro"/>
</dbReference>
<dbReference type="InterPro" id="IPR003439">
    <property type="entry name" value="ABC_transporter-like_ATP-bd"/>
</dbReference>
<accession>X1DBP7</accession>
<reference evidence="3" key="1">
    <citation type="journal article" date="2014" name="Front. Microbiol.">
        <title>High frequency of phylogenetically diverse reductive dehalogenase-homologous genes in deep subseafloor sedimentary metagenomes.</title>
        <authorList>
            <person name="Kawai M."/>
            <person name="Futagami T."/>
            <person name="Toyoda A."/>
            <person name="Takaki Y."/>
            <person name="Nishi S."/>
            <person name="Hori S."/>
            <person name="Arai W."/>
            <person name="Tsubouchi T."/>
            <person name="Morono Y."/>
            <person name="Uchiyama I."/>
            <person name="Ito T."/>
            <person name="Fujiyama A."/>
            <person name="Inagaki F."/>
            <person name="Takami H."/>
        </authorList>
    </citation>
    <scope>NUCLEOTIDE SEQUENCE</scope>
    <source>
        <strain evidence="3">Expedition CK06-06</strain>
    </source>
</reference>
<organism evidence="3">
    <name type="scientific">marine sediment metagenome</name>
    <dbReference type="NCBI Taxonomy" id="412755"/>
    <lineage>
        <taxon>unclassified sequences</taxon>
        <taxon>metagenomes</taxon>
        <taxon>ecological metagenomes</taxon>
    </lineage>
</organism>
<dbReference type="PANTHER" id="PTHR42781:SF4">
    <property type="entry name" value="SPERMIDINE_PUTRESCINE IMPORT ATP-BINDING PROTEIN POTA"/>
    <property type="match status" value="1"/>
</dbReference>
<dbReference type="SUPFAM" id="SSF52540">
    <property type="entry name" value="P-loop containing nucleoside triphosphate hydrolases"/>
    <property type="match status" value="1"/>
</dbReference>